<dbReference type="OrthoDB" id="3855669at2"/>
<keyword evidence="3" id="KW-1185">Reference proteome</keyword>
<evidence type="ECO:0000313" key="2">
    <source>
        <dbReference type="EMBL" id="NBE53619.1"/>
    </source>
</evidence>
<evidence type="ECO:0000313" key="3">
    <source>
        <dbReference type="Proteomes" id="UP000598297"/>
    </source>
</evidence>
<dbReference type="AlphaFoldDB" id="A0A964XLM1"/>
<comment type="caution">
    <text evidence="2">The sequence shown here is derived from an EMBL/GenBank/DDBJ whole genome shotgun (WGS) entry which is preliminary data.</text>
</comment>
<proteinExistence type="predicted"/>
<sequence>MPTPALGTLLLDVKTDQLGEFRGECCGRWALRPMQGGREWDVDPEDVQPADPAQRLRAENARANARSRGEVL</sequence>
<protein>
    <submittedName>
        <fullName evidence="2">Uncharacterized protein</fullName>
    </submittedName>
</protein>
<reference evidence="2" key="1">
    <citation type="submission" date="2020-01" db="EMBL/GenBank/DDBJ databases">
        <title>Whole-genome analyses of novel actinobacteria.</title>
        <authorList>
            <person name="Sahin N."/>
        </authorList>
    </citation>
    <scope>NUCLEOTIDE SEQUENCE</scope>
    <source>
        <strain evidence="2">YC537</strain>
    </source>
</reference>
<feature type="region of interest" description="Disordered" evidence="1">
    <location>
        <begin position="36"/>
        <end position="72"/>
    </location>
</feature>
<organism evidence="2 3">
    <name type="scientific">Streptomyces boluensis</name>
    <dbReference type="NCBI Taxonomy" id="1775135"/>
    <lineage>
        <taxon>Bacteria</taxon>
        <taxon>Bacillati</taxon>
        <taxon>Actinomycetota</taxon>
        <taxon>Actinomycetes</taxon>
        <taxon>Kitasatosporales</taxon>
        <taxon>Streptomycetaceae</taxon>
        <taxon>Streptomyces</taxon>
    </lineage>
</organism>
<dbReference type="Proteomes" id="UP000598297">
    <property type="component" value="Unassembled WGS sequence"/>
</dbReference>
<gene>
    <name evidence="2" type="ORF">GUY60_19775</name>
</gene>
<accession>A0A964XLM1</accession>
<dbReference type="EMBL" id="JAAAHS010000153">
    <property type="protein sequence ID" value="NBE53619.1"/>
    <property type="molecule type" value="Genomic_DNA"/>
</dbReference>
<evidence type="ECO:0000256" key="1">
    <source>
        <dbReference type="SAM" id="MobiDB-lite"/>
    </source>
</evidence>
<name>A0A964XLM1_9ACTN</name>